<dbReference type="SMART" id="SM00345">
    <property type="entry name" value="HTH_GNTR"/>
    <property type="match status" value="1"/>
</dbReference>
<dbReference type="InterPro" id="IPR011663">
    <property type="entry name" value="UTRA"/>
</dbReference>
<evidence type="ECO:0000256" key="2">
    <source>
        <dbReference type="ARBA" id="ARBA00023125"/>
    </source>
</evidence>
<protein>
    <recommendedName>
        <fullName evidence="4">Histidine utilization repressor</fullName>
    </recommendedName>
</protein>
<evidence type="ECO:0000313" key="8">
    <source>
        <dbReference type="Proteomes" id="UP000318141"/>
    </source>
</evidence>
<dbReference type="SUPFAM" id="SSF46785">
    <property type="entry name" value="Winged helix' DNA-binding domain"/>
    <property type="match status" value="1"/>
</dbReference>
<evidence type="ECO:0000259" key="6">
    <source>
        <dbReference type="PROSITE" id="PS50949"/>
    </source>
</evidence>
<dbReference type="PANTHER" id="PTHR44846">
    <property type="entry name" value="MANNOSYL-D-GLYCERATE TRANSPORT/METABOLISM SYSTEM REPRESSOR MNGR-RELATED"/>
    <property type="match status" value="1"/>
</dbReference>
<dbReference type="GO" id="GO:0045892">
    <property type="term" value="P:negative regulation of DNA-templated transcription"/>
    <property type="evidence" value="ECO:0007669"/>
    <property type="project" value="UniProtKB-UniRule"/>
</dbReference>
<name>A0A562BG92_9BURK</name>
<dbReference type="Pfam" id="PF07702">
    <property type="entry name" value="UTRA"/>
    <property type="match status" value="1"/>
</dbReference>
<feature type="domain" description="HTH gntR-type" evidence="6">
    <location>
        <begin position="52"/>
        <end position="120"/>
    </location>
</feature>
<dbReference type="SUPFAM" id="SSF64288">
    <property type="entry name" value="Chorismate lyase-like"/>
    <property type="match status" value="1"/>
</dbReference>
<dbReference type="PROSITE" id="PS50949">
    <property type="entry name" value="HTH_GNTR"/>
    <property type="match status" value="1"/>
</dbReference>
<evidence type="ECO:0000313" key="7">
    <source>
        <dbReference type="EMBL" id="TWG84206.1"/>
    </source>
</evidence>
<keyword evidence="3" id="KW-0804">Transcription</keyword>
<dbReference type="NCBIfam" id="TIGR02018">
    <property type="entry name" value="his_ut_repres"/>
    <property type="match status" value="1"/>
</dbReference>
<dbReference type="InterPro" id="IPR000524">
    <property type="entry name" value="Tscrpt_reg_HTH_GntR"/>
</dbReference>
<dbReference type="AlphaFoldDB" id="A0A562BG92"/>
<dbReference type="GO" id="GO:0003700">
    <property type="term" value="F:DNA-binding transcription factor activity"/>
    <property type="evidence" value="ECO:0007669"/>
    <property type="project" value="UniProtKB-UniRule"/>
</dbReference>
<keyword evidence="1" id="KW-0805">Transcription regulation</keyword>
<dbReference type="GO" id="GO:0003677">
    <property type="term" value="F:DNA binding"/>
    <property type="evidence" value="ECO:0007669"/>
    <property type="project" value="UniProtKB-UniRule"/>
</dbReference>
<dbReference type="FunFam" id="1.10.10.10:FF:000079">
    <property type="entry name" value="GntR family transcriptional regulator"/>
    <property type="match status" value="1"/>
</dbReference>
<dbReference type="Gene3D" id="1.10.10.10">
    <property type="entry name" value="Winged helix-like DNA-binding domain superfamily/Winged helix DNA-binding domain"/>
    <property type="match status" value="1"/>
</dbReference>
<gene>
    <name evidence="7" type="ORF">L602_002800000050</name>
</gene>
<dbReference type="InterPro" id="IPR010248">
    <property type="entry name" value="His_ut_repres"/>
</dbReference>
<dbReference type="EMBL" id="VLJN01000021">
    <property type="protein sequence ID" value="TWG84206.1"/>
    <property type="molecule type" value="Genomic_DNA"/>
</dbReference>
<evidence type="ECO:0000256" key="4">
    <source>
        <dbReference type="NCBIfam" id="TIGR02018"/>
    </source>
</evidence>
<sequence length="283" mass="30718">MTLESGARRHPSRTPSAGHVAAATAASSTAVSTGSSGAGNRGRRAAIEASPTALYQQVKEYIARQIQSGAWQPGDRVPSEQELVNRFSVSRMTVNRALRELSEQGRVVRVAGVGTFVAEHKPQSTLLSVVNLQDEIRMRGHDYACDVILVERASASIEVAAALDLRTGESVYHSVCVHREDGVPVQLEDRYVNPRVAPDFINQDFGEVKPGEYLLRHVPYDEVEHVVDAVAATAEQAGLLEMPASQPCLMLTRRTWNGGTPVTFVRCLQLGSRFRADGNPAFG</sequence>
<dbReference type="InterPro" id="IPR036388">
    <property type="entry name" value="WH-like_DNA-bd_sf"/>
</dbReference>
<proteinExistence type="predicted"/>
<dbReference type="CDD" id="cd07377">
    <property type="entry name" value="WHTH_GntR"/>
    <property type="match status" value="1"/>
</dbReference>
<accession>A0A562BG92</accession>
<dbReference type="Proteomes" id="UP000318141">
    <property type="component" value="Unassembled WGS sequence"/>
</dbReference>
<comment type="caution">
    <text evidence="7">The sequence shown here is derived from an EMBL/GenBank/DDBJ whole genome shotgun (WGS) entry which is preliminary data.</text>
</comment>
<feature type="region of interest" description="Disordered" evidence="5">
    <location>
        <begin position="1"/>
        <end position="44"/>
    </location>
</feature>
<evidence type="ECO:0000256" key="3">
    <source>
        <dbReference type="ARBA" id="ARBA00023163"/>
    </source>
</evidence>
<evidence type="ECO:0000256" key="1">
    <source>
        <dbReference type="ARBA" id="ARBA00023015"/>
    </source>
</evidence>
<keyword evidence="8" id="KW-1185">Reference proteome</keyword>
<dbReference type="PANTHER" id="PTHR44846:SF16">
    <property type="entry name" value="TRANSCRIPTIONAL REGULATOR PHNF-RELATED"/>
    <property type="match status" value="1"/>
</dbReference>
<dbReference type="InterPro" id="IPR028978">
    <property type="entry name" value="Chorismate_lyase_/UTRA_dom_sf"/>
</dbReference>
<dbReference type="PRINTS" id="PR00035">
    <property type="entry name" value="HTHGNTR"/>
</dbReference>
<dbReference type="Gene3D" id="3.40.1410.10">
    <property type="entry name" value="Chorismate lyase-like"/>
    <property type="match status" value="1"/>
</dbReference>
<reference evidence="7 8" key="1">
    <citation type="submission" date="2019-07" db="EMBL/GenBank/DDBJ databases">
        <title>Genome sequencing of lignin-degrading bacterial isolates.</title>
        <authorList>
            <person name="Gladden J."/>
        </authorList>
    </citation>
    <scope>NUCLEOTIDE SEQUENCE [LARGE SCALE GENOMIC DNA]</scope>
    <source>
        <strain evidence="7 8">J11</strain>
    </source>
</reference>
<dbReference type="Pfam" id="PF00392">
    <property type="entry name" value="GntR"/>
    <property type="match status" value="1"/>
</dbReference>
<feature type="compositionally biased region" description="Low complexity" evidence="5">
    <location>
        <begin position="16"/>
        <end position="35"/>
    </location>
</feature>
<dbReference type="SMART" id="SM00866">
    <property type="entry name" value="UTRA"/>
    <property type="match status" value="1"/>
</dbReference>
<keyword evidence="2" id="KW-0238">DNA-binding</keyword>
<organism evidence="7 8">
    <name type="scientific">Cupriavidus gilardii J11</name>
    <dbReference type="NCBI Taxonomy" id="936133"/>
    <lineage>
        <taxon>Bacteria</taxon>
        <taxon>Pseudomonadati</taxon>
        <taxon>Pseudomonadota</taxon>
        <taxon>Betaproteobacteria</taxon>
        <taxon>Burkholderiales</taxon>
        <taxon>Burkholderiaceae</taxon>
        <taxon>Cupriavidus</taxon>
    </lineage>
</organism>
<dbReference type="GO" id="GO:0006547">
    <property type="term" value="P:L-histidine metabolic process"/>
    <property type="evidence" value="ECO:0007669"/>
    <property type="project" value="UniProtKB-UniRule"/>
</dbReference>
<evidence type="ECO:0000256" key="5">
    <source>
        <dbReference type="SAM" id="MobiDB-lite"/>
    </source>
</evidence>
<dbReference type="InterPro" id="IPR036390">
    <property type="entry name" value="WH_DNA-bd_sf"/>
</dbReference>
<dbReference type="InterPro" id="IPR050679">
    <property type="entry name" value="Bact_HTH_transcr_reg"/>
</dbReference>